<accession>A0A6J4LIW7</accession>
<dbReference type="GO" id="GO:0005737">
    <property type="term" value="C:cytoplasm"/>
    <property type="evidence" value="ECO:0007669"/>
    <property type="project" value="TreeGrafter"/>
</dbReference>
<dbReference type="GO" id="GO:1990189">
    <property type="term" value="F:protein N-terminal-serine acetyltransferase activity"/>
    <property type="evidence" value="ECO:0007669"/>
    <property type="project" value="TreeGrafter"/>
</dbReference>
<dbReference type="EMBL" id="CADCTQ010000622">
    <property type="protein sequence ID" value="CAA9331906.1"/>
    <property type="molecule type" value="Genomic_DNA"/>
</dbReference>
<dbReference type="PANTHER" id="PTHR43441:SF12">
    <property type="entry name" value="RIBOSOMAL N-ACETYLTRANSFERASE YDAF-RELATED"/>
    <property type="match status" value="1"/>
</dbReference>
<dbReference type="InterPro" id="IPR016181">
    <property type="entry name" value="Acyl_CoA_acyltransferase"/>
</dbReference>
<feature type="domain" description="N-acetyltransferase" evidence="1">
    <location>
        <begin position="22"/>
        <end position="173"/>
    </location>
</feature>
<dbReference type="Pfam" id="PF13302">
    <property type="entry name" value="Acetyltransf_3"/>
    <property type="match status" value="1"/>
</dbReference>
<evidence type="ECO:0000259" key="1">
    <source>
        <dbReference type="PROSITE" id="PS51186"/>
    </source>
</evidence>
<gene>
    <name evidence="2" type="ORF">AVDCRST_MAG56-7467</name>
</gene>
<dbReference type="PROSITE" id="PS51186">
    <property type="entry name" value="GNAT"/>
    <property type="match status" value="1"/>
</dbReference>
<dbReference type="InterPro" id="IPR051908">
    <property type="entry name" value="Ribosomal_N-acetyltransferase"/>
</dbReference>
<dbReference type="Gene3D" id="3.40.630.30">
    <property type="match status" value="1"/>
</dbReference>
<reference evidence="2" key="1">
    <citation type="submission" date="2020-02" db="EMBL/GenBank/DDBJ databases">
        <authorList>
            <person name="Meier V. D."/>
        </authorList>
    </citation>
    <scope>NUCLEOTIDE SEQUENCE</scope>
    <source>
        <strain evidence="2">AVDCRST_MAG56</strain>
    </source>
</reference>
<sequence>MFSSRAPSPDFRLKLLEKADAQPLYDAIRANREFLREWLPWVDTTRSVHDSKAFIDDAMHKYLKGEGVVQGIWSDGALVGCIGLNDICLPHRKASLGYWLDRSHQDRGIMTRAARQVVHYAFNELRLNRMEILCASRNYRSRGVAQRLGFHPEGVLRDYHYQHGHYVDMLLFSMLRRDWSYAMENG</sequence>
<protein>
    <submittedName>
        <fullName evidence="2">Ribosomal-protein-L7p-serine acetyltransferase</fullName>
    </submittedName>
</protein>
<keyword evidence="2" id="KW-0808">Transferase</keyword>
<proteinExistence type="predicted"/>
<organism evidence="2">
    <name type="scientific">uncultured Cytophagales bacterium</name>
    <dbReference type="NCBI Taxonomy" id="158755"/>
    <lineage>
        <taxon>Bacteria</taxon>
        <taxon>Pseudomonadati</taxon>
        <taxon>Bacteroidota</taxon>
        <taxon>Sphingobacteriia</taxon>
        <taxon>Sphingobacteriales</taxon>
        <taxon>environmental samples</taxon>
    </lineage>
</organism>
<evidence type="ECO:0000313" key="2">
    <source>
        <dbReference type="EMBL" id="CAA9331906.1"/>
    </source>
</evidence>
<dbReference type="PANTHER" id="PTHR43441">
    <property type="entry name" value="RIBOSOMAL-PROTEIN-SERINE ACETYLTRANSFERASE"/>
    <property type="match status" value="1"/>
</dbReference>
<dbReference type="SUPFAM" id="SSF55729">
    <property type="entry name" value="Acyl-CoA N-acyltransferases (Nat)"/>
    <property type="match status" value="1"/>
</dbReference>
<dbReference type="InterPro" id="IPR000182">
    <property type="entry name" value="GNAT_dom"/>
</dbReference>
<name>A0A6J4LIW7_9SPHI</name>
<dbReference type="GO" id="GO:0008999">
    <property type="term" value="F:protein-N-terminal-alanine acetyltransferase activity"/>
    <property type="evidence" value="ECO:0007669"/>
    <property type="project" value="TreeGrafter"/>
</dbReference>
<dbReference type="AlphaFoldDB" id="A0A6J4LIW7"/>